<dbReference type="InterPro" id="IPR014030">
    <property type="entry name" value="Ketoacyl_synth_N"/>
</dbReference>
<evidence type="ECO:0000313" key="6">
    <source>
        <dbReference type="EMBL" id="PKZ23032.1"/>
    </source>
</evidence>
<dbReference type="RefSeq" id="WP_067971641.1">
    <property type="nucleotide sequence ID" value="NZ_CAJHKM010000003.1"/>
</dbReference>
<evidence type="ECO:0000313" key="5">
    <source>
        <dbReference type="EMBL" id="AMB93361.1"/>
    </source>
</evidence>
<dbReference type="Pfam" id="PF02801">
    <property type="entry name" value="Ketoacyl-synt_C"/>
    <property type="match status" value="1"/>
</dbReference>
<dbReference type="InterPro" id="IPR014031">
    <property type="entry name" value="Ketoacyl_synth_C"/>
</dbReference>
<reference evidence="6 8" key="3">
    <citation type="submission" date="2017-12" db="EMBL/GenBank/DDBJ databases">
        <title>Phylogenetic diversity of female urinary microbiome.</title>
        <authorList>
            <person name="Thomas-White K."/>
            <person name="Wolfe A.J."/>
        </authorList>
    </citation>
    <scope>NUCLEOTIDE SEQUENCE [LARGE SCALE GENOMIC DNA]</scope>
    <source>
        <strain evidence="6 8">UMB0139</strain>
    </source>
</reference>
<dbReference type="GO" id="GO:0004315">
    <property type="term" value="F:3-oxoacyl-[acyl-carrier-protein] synthase activity"/>
    <property type="evidence" value="ECO:0007669"/>
    <property type="project" value="TreeGrafter"/>
</dbReference>
<dbReference type="Proteomes" id="UP000069912">
    <property type="component" value="Chromosome"/>
</dbReference>
<dbReference type="PANTHER" id="PTHR11712">
    <property type="entry name" value="POLYKETIDE SYNTHASE-RELATED"/>
    <property type="match status" value="1"/>
</dbReference>
<dbReference type="PROSITE" id="PS52004">
    <property type="entry name" value="KS3_2"/>
    <property type="match status" value="1"/>
</dbReference>
<dbReference type="EMBL" id="CP014160">
    <property type="protein sequence ID" value="AMB93361.1"/>
    <property type="molecule type" value="Genomic_DNA"/>
</dbReference>
<dbReference type="InterPro" id="IPR020841">
    <property type="entry name" value="PKS_Beta-ketoAc_synthase_dom"/>
</dbReference>
<comment type="similarity">
    <text evidence="1 3">Belongs to the thiolase-like superfamily. Beta-ketoacyl-ACP synthases family.</text>
</comment>
<evidence type="ECO:0000256" key="2">
    <source>
        <dbReference type="ARBA" id="ARBA00022679"/>
    </source>
</evidence>
<keyword evidence="7" id="KW-1185">Reference proteome</keyword>
<dbReference type="CDD" id="cd00834">
    <property type="entry name" value="KAS_I_II"/>
    <property type="match status" value="1"/>
</dbReference>
<reference evidence="7" key="2">
    <citation type="submission" date="2016-01" db="EMBL/GenBank/DDBJ databases">
        <title>Six Aerococcus type strain genome sequencing and assembly using PacBio and Illumina Hiseq.</title>
        <authorList>
            <person name="Carkaci D."/>
            <person name="Dargis R."/>
            <person name="Nielsen X.C."/>
            <person name="Skovgaard O."/>
            <person name="Fuursted K."/>
            <person name="Christensen J.J."/>
        </authorList>
    </citation>
    <scope>NUCLEOTIDE SEQUENCE [LARGE SCALE GENOMIC DNA]</scope>
    <source>
        <strain evidence="7">CCUG43001</strain>
    </source>
</reference>
<name>A0A0X8F9P3_9LACT</name>
<dbReference type="GO" id="GO:0006633">
    <property type="term" value="P:fatty acid biosynthetic process"/>
    <property type="evidence" value="ECO:0007669"/>
    <property type="project" value="TreeGrafter"/>
</dbReference>
<dbReference type="Proteomes" id="UP000234239">
    <property type="component" value="Unassembled WGS sequence"/>
</dbReference>
<accession>A0A0X8F9P3</accession>
<proteinExistence type="inferred from homology"/>
<dbReference type="NCBIfam" id="NF005589">
    <property type="entry name" value="PRK07314.1"/>
    <property type="match status" value="1"/>
</dbReference>
<protein>
    <submittedName>
        <fullName evidence="6">Beta-ketoacyl-[acyl-carrier-protein] synthase II</fullName>
    </submittedName>
</protein>
<keyword evidence="2 3" id="KW-0808">Transferase</keyword>
<evidence type="ECO:0000256" key="3">
    <source>
        <dbReference type="RuleBase" id="RU003694"/>
    </source>
</evidence>
<dbReference type="AlphaFoldDB" id="A0A0X8F9P3"/>
<dbReference type="SMART" id="SM00825">
    <property type="entry name" value="PKS_KS"/>
    <property type="match status" value="1"/>
</dbReference>
<evidence type="ECO:0000313" key="7">
    <source>
        <dbReference type="Proteomes" id="UP000069912"/>
    </source>
</evidence>
<gene>
    <name evidence="5" type="ORF">AWM72_00550</name>
    <name evidence="6" type="ORF">CYJ28_00295</name>
</gene>
<organism evidence="5 7">
    <name type="scientific">Aerococcus sanguinicola</name>
    <dbReference type="NCBI Taxonomy" id="119206"/>
    <lineage>
        <taxon>Bacteria</taxon>
        <taxon>Bacillati</taxon>
        <taxon>Bacillota</taxon>
        <taxon>Bacilli</taxon>
        <taxon>Lactobacillales</taxon>
        <taxon>Aerococcaceae</taxon>
        <taxon>Aerococcus</taxon>
    </lineage>
</organism>
<evidence type="ECO:0000256" key="1">
    <source>
        <dbReference type="ARBA" id="ARBA00008467"/>
    </source>
</evidence>
<feature type="domain" description="Ketosynthase family 3 (KS3)" evidence="4">
    <location>
        <begin position="2"/>
        <end position="399"/>
    </location>
</feature>
<evidence type="ECO:0000259" key="4">
    <source>
        <dbReference type="PROSITE" id="PS52004"/>
    </source>
</evidence>
<dbReference type="PANTHER" id="PTHR11712:SF336">
    <property type="entry name" value="3-OXOACYL-[ACYL-CARRIER-PROTEIN] SYNTHASE, MITOCHONDRIAL"/>
    <property type="match status" value="1"/>
</dbReference>
<evidence type="ECO:0000313" key="8">
    <source>
        <dbReference type="Proteomes" id="UP000234239"/>
    </source>
</evidence>
<dbReference type="Pfam" id="PF00109">
    <property type="entry name" value="ketoacyl-synt"/>
    <property type="match status" value="1"/>
</dbReference>
<dbReference type="OrthoDB" id="9808669at2"/>
<dbReference type="SUPFAM" id="SSF53901">
    <property type="entry name" value="Thiolase-like"/>
    <property type="match status" value="2"/>
</dbReference>
<dbReference type="InterPro" id="IPR000794">
    <property type="entry name" value="Beta-ketoacyl_synthase"/>
</dbReference>
<dbReference type="KEGG" id="asan:AWM72_00550"/>
<dbReference type="EMBL" id="PKGY01000001">
    <property type="protein sequence ID" value="PKZ23032.1"/>
    <property type="molecule type" value="Genomic_DNA"/>
</dbReference>
<dbReference type="InterPro" id="IPR016039">
    <property type="entry name" value="Thiolase-like"/>
</dbReference>
<dbReference type="Gene3D" id="3.40.47.10">
    <property type="match status" value="1"/>
</dbReference>
<sequence length="402" mass="41778">MTQGVVVTGMAAISPLGESVEENWQRVRAGQHGLKTLEAAGMTCPDLGVKVCGPLPDPSLYASASGEEAYAILARAAAKSCYQMSGLEAGDFDPYRAGCYLGNGLGCLTAIEAALKGQSKSQIFLQNLAGQTAMKLAQDLSFRGPAQAIATAFASSNSALGEAFRAIKSGHLDLAMAGGSEACLNPAGLTFFDNLTALSHRSDPDRASIPFDRDRDGFVMGEGAAFLLLESLESAQARQAPIYGEIVGYGATSDAHHLTAPAPHAQGLGQAMAQALAEAQIDPTAIDYINAHGTSTPANDASETEAIKQVFGDHAQELAVSSTKSFTGHLLGAAGAIEAIFTLCALSDQFLPPTLGLENPDQGLDLDYVPKQGRPANLRYALSNSAGFGGHNAVLCFKRNRS</sequence>
<dbReference type="FunFam" id="3.40.47.10:FF:000029">
    <property type="entry name" value="3-oxoacyl-[acyl-carrier-protein] synthase 1"/>
    <property type="match status" value="1"/>
</dbReference>
<reference evidence="5 7" key="1">
    <citation type="journal article" date="2016" name="Genome Announc.">
        <title>Complete Genome Sequences of Aerococcus christensenii CCUG 28831T, Aerococcus sanguinicola CCUG 43001T, Aerococcus urinae CCUG 36881T, Aerococcus urinaeequi CCUG 28094T, Aerococcus urinaehominis CCUG 42038 BT, and Aerococcus viridans CCUG 4311T.</title>
        <authorList>
            <person name="Carkaci D."/>
            <person name="Dargis R."/>
            <person name="Nielsen X.C."/>
            <person name="Skovgaard O."/>
            <person name="Fuursted K."/>
            <person name="Christensen J.J."/>
        </authorList>
    </citation>
    <scope>NUCLEOTIDE SEQUENCE [LARGE SCALE GENOMIC DNA]</scope>
    <source>
        <strain evidence="5 7">CCUG43001</strain>
    </source>
</reference>
<dbReference type="GeneID" id="92902561"/>